<feature type="non-terminal residue" evidence="2">
    <location>
        <position position="78"/>
    </location>
</feature>
<name>A0A0B6YR08_9EUPU</name>
<feature type="compositionally biased region" description="Basic and acidic residues" evidence="1">
    <location>
        <begin position="43"/>
        <end position="59"/>
    </location>
</feature>
<sequence length="78" mass="9029">QLQWLDGVEIEKSERIKAIQNLPFIRGNILEQQEIYRKKRAKEKTCAQKPDETEKKDDGNNVDISVDTGVDDNQQSQN</sequence>
<dbReference type="AlphaFoldDB" id="A0A0B6YR08"/>
<reference evidence="2" key="1">
    <citation type="submission" date="2014-12" db="EMBL/GenBank/DDBJ databases">
        <title>Insight into the proteome of Arion vulgaris.</title>
        <authorList>
            <person name="Aradska J."/>
            <person name="Bulat T."/>
            <person name="Smidak R."/>
            <person name="Sarate P."/>
            <person name="Gangsoo J."/>
            <person name="Sialana F."/>
            <person name="Bilban M."/>
            <person name="Lubec G."/>
        </authorList>
    </citation>
    <scope>NUCLEOTIDE SEQUENCE</scope>
    <source>
        <tissue evidence="2">Skin</tissue>
    </source>
</reference>
<protein>
    <submittedName>
        <fullName evidence="2">Uncharacterized protein</fullName>
    </submittedName>
</protein>
<evidence type="ECO:0000313" key="2">
    <source>
        <dbReference type="EMBL" id="CEK58221.1"/>
    </source>
</evidence>
<organism evidence="2">
    <name type="scientific">Arion vulgaris</name>
    <dbReference type="NCBI Taxonomy" id="1028688"/>
    <lineage>
        <taxon>Eukaryota</taxon>
        <taxon>Metazoa</taxon>
        <taxon>Spiralia</taxon>
        <taxon>Lophotrochozoa</taxon>
        <taxon>Mollusca</taxon>
        <taxon>Gastropoda</taxon>
        <taxon>Heterobranchia</taxon>
        <taxon>Euthyneura</taxon>
        <taxon>Panpulmonata</taxon>
        <taxon>Eupulmonata</taxon>
        <taxon>Stylommatophora</taxon>
        <taxon>Helicina</taxon>
        <taxon>Arionoidea</taxon>
        <taxon>Arionidae</taxon>
        <taxon>Arion</taxon>
    </lineage>
</organism>
<accession>A0A0B6YR08</accession>
<feature type="region of interest" description="Disordered" evidence="1">
    <location>
        <begin position="39"/>
        <end position="78"/>
    </location>
</feature>
<evidence type="ECO:0000256" key="1">
    <source>
        <dbReference type="SAM" id="MobiDB-lite"/>
    </source>
</evidence>
<gene>
    <name evidence="2" type="primary">ORF32371</name>
</gene>
<dbReference type="EMBL" id="HACG01011356">
    <property type="protein sequence ID" value="CEK58221.1"/>
    <property type="molecule type" value="Transcribed_RNA"/>
</dbReference>
<proteinExistence type="predicted"/>
<feature type="non-terminal residue" evidence="2">
    <location>
        <position position="1"/>
    </location>
</feature>